<dbReference type="InterPro" id="IPR029058">
    <property type="entry name" value="AB_hydrolase_fold"/>
</dbReference>
<dbReference type="PANTHER" id="PTHR33630:SF9">
    <property type="entry name" value="CUTINASE 4"/>
    <property type="match status" value="1"/>
</dbReference>
<keyword evidence="6" id="KW-1133">Transmembrane helix</keyword>
<dbReference type="SMART" id="SM01110">
    <property type="entry name" value="Cutinase"/>
    <property type="match status" value="1"/>
</dbReference>
<evidence type="ECO:0000313" key="7">
    <source>
        <dbReference type="EMBL" id="RVW07390.1"/>
    </source>
</evidence>
<keyword evidence="4" id="KW-1015">Disulfide bond</keyword>
<evidence type="ECO:0000256" key="4">
    <source>
        <dbReference type="ARBA" id="ARBA00023157"/>
    </source>
</evidence>
<sequence>MTIRGFFERHRTATGVITPAALGVALLVALTWALWSAPPRTIETELTASTADCHDMVTLSIAGRGDTPRPGTTKMLVDANGRELPAASADDYVSTWIDQASSAPLKAVAPGSYAAMYIAYPADMSSYENSVNTGVANAESVIRAIRLSCPDTKFAIVGYSEGADVARRVAMNVGHQEADADGKYGLVDPANVVGVVIVADAGRDAGQGPFPGAQNPFSNPDGFDLKYQNGKKPVPGQGVTPDTGGSDFGALAGRVASFCSDGDLTCAAPQNISLLQLVVNVGRQLNIDALEREQLTPATGMDVATVLSRIALNAFAEINSQPDWMQGDQTFLQVLLQVSDPSYQGPSTTTPTTTPTTPPTTTESGTTPGETDSISTDKMSPLAYLPQKLFKEIVGLIVTNQNTIPVIMSDPYQLTLARDVGHHFDYWRDADPANGKPLTSADYAAAWLTHLAKQAQAGQQVNPSAKLTATELSAALSEVTASSADPSSASAAPSDGSSAQPTADAAAGTSGPTETVSPAPAPPTTEPEAATSETPETTDTPVAPQTTAPQTDSTVPAARTTTAAPTTTPTTTVTSAPSR</sequence>
<dbReference type="GO" id="GO:0052689">
    <property type="term" value="F:carboxylic ester hydrolase activity"/>
    <property type="evidence" value="ECO:0007669"/>
    <property type="project" value="UniProtKB-KW"/>
</dbReference>
<feature type="compositionally biased region" description="Low complexity" evidence="5">
    <location>
        <begin position="482"/>
        <end position="499"/>
    </location>
</feature>
<evidence type="ECO:0000256" key="1">
    <source>
        <dbReference type="ARBA" id="ARBA00007534"/>
    </source>
</evidence>
<feature type="region of interest" description="Disordered" evidence="5">
    <location>
        <begin position="482"/>
        <end position="579"/>
    </location>
</feature>
<organism evidence="7 8">
    <name type="scientific">Prescottella agglutinans</name>
    <dbReference type="NCBI Taxonomy" id="1644129"/>
    <lineage>
        <taxon>Bacteria</taxon>
        <taxon>Bacillati</taxon>
        <taxon>Actinomycetota</taxon>
        <taxon>Actinomycetes</taxon>
        <taxon>Mycobacteriales</taxon>
        <taxon>Nocardiaceae</taxon>
        <taxon>Prescottella</taxon>
    </lineage>
</organism>
<accession>A0A438B8T3</accession>
<dbReference type="Gene3D" id="3.40.50.1820">
    <property type="entry name" value="alpha/beta hydrolase"/>
    <property type="match status" value="1"/>
</dbReference>
<proteinExistence type="inferred from homology"/>
<evidence type="ECO:0000256" key="6">
    <source>
        <dbReference type="SAM" id="Phobius"/>
    </source>
</evidence>
<evidence type="ECO:0000313" key="8">
    <source>
        <dbReference type="Proteomes" id="UP000286208"/>
    </source>
</evidence>
<keyword evidence="2" id="KW-0719">Serine esterase</keyword>
<feature type="region of interest" description="Disordered" evidence="5">
    <location>
        <begin position="342"/>
        <end position="377"/>
    </location>
</feature>
<evidence type="ECO:0000256" key="3">
    <source>
        <dbReference type="ARBA" id="ARBA00022801"/>
    </source>
</evidence>
<gene>
    <name evidence="7" type="ORF">EGT67_22120</name>
</gene>
<feature type="compositionally biased region" description="Low complexity" evidence="5">
    <location>
        <begin position="526"/>
        <end position="579"/>
    </location>
</feature>
<dbReference type="Proteomes" id="UP000286208">
    <property type="component" value="Unassembled WGS sequence"/>
</dbReference>
<dbReference type="InterPro" id="IPR000675">
    <property type="entry name" value="Cutinase/axe"/>
</dbReference>
<keyword evidence="6" id="KW-0472">Membrane</keyword>
<dbReference type="RefSeq" id="WP_127918253.1">
    <property type="nucleotide sequence ID" value="NZ_RKLP01000013.1"/>
</dbReference>
<dbReference type="Pfam" id="PF01083">
    <property type="entry name" value="Cutinase"/>
    <property type="match status" value="1"/>
</dbReference>
<feature type="compositionally biased region" description="Low complexity" evidence="5">
    <location>
        <begin position="346"/>
        <end position="371"/>
    </location>
</feature>
<protein>
    <submittedName>
        <fullName evidence="7">Cutinase family protein</fullName>
    </submittedName>
</protein>
<name>A0A438B8T3_9NOCA</name>
<dbReference type="OrthoDB" id="3690529at2"/>
<dbReference type="SUPFAM" id="SSF53474">
    <property type="entry name" value="alpha/beta-Hydrolases"/>
    <property type="match status" value="1"/>
</dbReference>
<keyword evidence="3" id="KW-0378">Hydrolase</keyword>
<keyword evidence="6" id="KW-0812">Transmembrane</keyword>
<feature type="transmembrane region" description="Helical" evidence="6">
    <location>
        <begin position="12"/>
        <end position="35"/>
    </location>
</feature>
<evidence type="ECO:0000256" key="2">
    <source>
        <dbReference type="ARBA" id="ARBA00022487"/>
    </source>
</evidence>
<keyword evidence="8" id="KW-1185">Reference proteome</keyword>
<comment type="caution">
    <text evidence="7">The sequence shown here is derived from an EMBL/GenBank/DDBJ whole genome shotgun (WGS) entry which is preliminary data.</text>
</comment>
<reference evidence="7 8" key="1">
    <citation type="submission" date="2018-11" db="EMBL/GenBank/DDBJ databases">
        <title>Rhodococcus spongicola sp. nov. and Rhodococcus xishaensis sp. nov. from marine sponges.</title>
        <authorList>
            <person name="Li L."/>
            <person name="Lin H.W."/>
        </authorList>
    </citation>
    <scope>NUCLEOTIDE SEQUENCE [LARGE SCALE GENOMIC DNA]</scope>
    <source>
        <strain evidence="7 8">CCTCC AB2014297</strain>
    </source>
</reference>
<dbReference type="PANTHER" id="PTHR33630">
    <property type="entry name" value="CUTINASE RV1984C-RELATED-RELATED"/>
    <property type="match status" value="1"/>
</dbReference>
<dbReference type="AlphaFoldDB" id="A0A438B8T3"/>
<dbReference type="EMBL" id="RKLP01000013">
    <property type="protein sequence ID" value="RVW07390.1"/>
    <property type="molecule type" value="Genomic_DNA"/>
</dbReference>
<evidence type="ECO:0000256" key="5">
    <source>
        <dbReference type="SAM" id="MobiDB-lite"/>
    </source>
</evidence>
<comment type="similarity">
    <text evidence="1">Belongs to the cutinase family.</text>
</comment>